<evidence type="ECO:0000256" key="6">
    <source>
        <dbReference type="ARBA" id="ARBA00022989"/>
    </source>
</evidence>
<evidence type="ECO:0000256" key="4">
    <source>
        <dbReference type="ARBA" id="ARBA00022519"/>
    </source>
</evidence>
<sequence length="169" mass="18456">MFRKFEKFLLNLAVAAVIALGLMITFSVVSRALFNVALPDTIIIVRELMVAAIVLPLAAATLARSHVAVEFLAAKLPQKAQAWLVVFGSIIGLLALMPLIYAGGREFAHTVTSGGFFYGDLNLPKWPGRLVFLIGMSTCWLRFLILVIQDIRSIRAGNYNFITSAEGSD</sequence>
<feature type="transmembrane region" description="Helical" evidence="9">
    <location>
        <begin position="130"/>
        <end position="148"/>
    </location>
</feature>
<dbReference type="PANTHER" id="PTHR35011">
    <property type="entry name" value="2,3-DIKETO-L-GULONATE TRAP TRANSPORTER SMALL PERMEASE PROTEIN YIAM"/>
    <property type="match status" value="1"/>
</dbReference>
<reference evidence="11 12" key="1">
    <citation type="submission" date="2018-10" db="EMBL/GenBank/DDBJ databases">
        <title>Parasedimentitalea marina sp. nov., a psychrophilic bacterium isolated from deep seawater of the New Britain Trench.</title>
        <authorList>
            <person name="Cao J."/>
        </authorList>
    </citation>
    <scope>NUCLEOTIDE SEQUENCE [LARGE SCALE GENOMIC DNA]</scope>
    <source>
        <strain evidence="11 12">W43</strain>
    </source>
</reference>
<evidence type="ECO:0000256" key="8">
    <source>
        <dbReference type="ARBA" id="ARBA00038436"/>
    </source>
</evidence>
<organism evidence="11 12">
    <name type="scientific">Parasedimentitalea marina</name>
    <dbReference type="NCBI Taxonomy" id="2483033"/>
    <lineage>
        <taxon>Bacteria</taxon>
        <taxon>Pseudomonadati</taxon>
        <taxon>Pseudomonadota</taxon>
        <taxon>Alphaproteobacteria</taxon>
        <taxon>Rhodobacterales</taxon>
        <taxon>Paracoccaceae</taxon>
        <taxon>Parasedimentitalea</taxon>
    </lineage>
</organism>
<evidence type="ECO:0000256" key="5">
    <source>
        <dbReference type="ARBA" id="ARBA00022692"/>
    </source>
</evidence>
<gene>
    <name evidence="11" type="ORF">EBB79_20285</name>
</gene>
<comment type="function">
    <text evidence="9">Part of the tripartite ATP-independent periplasmic (TRAP) transport system.</text>
</comment>
<keyword evidence="2 9" id="KW-0813">Transport</keyword>
<feature type="domain" description="Tripartite ATP-independent periplasmic transporters DctQ component" evidence="10">
    <location>
        <begin position="22"/>
        <end position="152"/>
    </location>
</feature>
<dbReference type="InterPro" id="IPR055348">
    <property type="entry name" value="DctQ"/>
</dbReference>
<dbReference type="KEGG" id="sedi:EBB79_20285"/>
<evidence type="ECO:0000259" key="10">
    <source>
        <dbReference type="Pfam" id="PF04290"/>
    </source>
</evidence>
<dbReference type="OrthoDB" id="6385730at2"/>
<evidence type="ECO:0000256" key="3">
    <source>
        <dbReference type="ARBA" id="ARBA00022475"/>
    </source>
</evidence>
<name>A0A3T0N7L9_9RHOB</name>
<comment type="subcellular location">
    <subcellularLocation>
        <location evidence="1 9">Cell inner membrane</location>
        <topology evidence="1 9">Multi-pass membrane protein</topology>
    </subcellularLocation>
</comment>
<protein>
    <recommendedName>
        <fullName evidence="9">TRAP transporter small permease protein</fullName>
    </recommendedName>
</protein>
<accession>A0A3T0N7L9</accession>
<keyword evidence="7 9" id="KW-0472">Membrane</keyword>
<feature type="transmembrane region" description="Helical" evidence="9">
    <location>
        <begin position="82"/>
        <end position="101"/>
    </location>
</feature>
<dbReference type="Pfam" id="PF04290">
    <property type="entry name" value="DctQ"/>
    <property type="match status" value="1"/>
</dbReference>
<feature type="transmembrane region" description="Helical" evidence="9">
    <location>
        <begin position="41"/>
        <end position="62"/>
    </location>
</feature>
<comment type="similarity">
    <text evidence="8 9">Belongs to the TRAP transporter small permease family.</text>
</comment>
<evidence type="ECO:0000256" key="2">
    <source>
        <dbReference type="ARBA" id="ARBA00022448"/>
    </source>
</evidence>
<comment type="subunit">
    <text evidence="9">The complex comprises the extracytoplasmic solute receptor protein and the two transmembrane proteins.</text>
</comment>
<dbReference type="GO" id="GO:0022857">
    <property type="term" value="F:transmembrane transporter activity"/>
    <property type="evidence" value="ECO:0007669"/>
    <property type="project" value="UniProtKB-UniRule"/>
</dbReference>
<proteinExistence type="inferred from homology"/>
<dbReference type="InterPro" id="IPR007387">
    <property type="entry name" value="TRAP_DctQ"/>
</dbReference>
<keyword evidence="4 9" id="KW-0997">Cell inner membrane</keyword>
<dbReference type="Proteomes" id="UP000283063">
    <property type="component" value="Chromosome"/>
</dbReference>
<dbReference type="RefSeq" id="WP_127750574.1">
    <property type="nucleotide sequence ID" value="NZ_CP033219.1"/>
</dbReference>
<keyword evidence="3" id="KW-1003">Cell membrane</keyword>
<evidence type="ECO:0000256" key="9">
    <source>
        <dbReference type="RuleBase" id="RU369079"/>
    </source>
</evidence>
<dbReference type="GO" id="GO:0005886">
    <property type="term" value="C:plasma membrane"/>
    <property type="evidence" value="ECO:0007669"/>
    <property type="project" value="UniProtKB-SubCell"/>
</dbReference>
<keyword evidence="12" id="KW-1185">Reference proteome</keyword>
<feature type="transmembrane region" description="Helical" evidence="9">
    <location>
        <begin position="9"/>
        <end position="29"/>
    </location>
</feature>
<keyword evidence="6 9" id="KW-1133">Transmembrane helix</keyword>
<evidence type="ECO:0000313" key="11">
    <source>
        <dbReference type="EMBL" id="AZV79989.1"/>
    </source>
</evidence>
<keyword evidence="5 9" id="KW-0812">Transmembrane</keyword>
<dbReference type="EMBL" id="CP033219">
    <property type="protein sequence ID" value="AZV79989.1"/>
    <property type="molecule type" value="Genomic_DNA"/>
</dbReference>
<dbReference type="AlphaFoldDB" id="A0A3T0N7L9"/>
<evidence type="ECO:0000256" key="1">
    <source>
        <dbReference type="ARBA" id="ARBA00004429"/>
    </source>
</evidence>
<evidence type="ECO:0000313" key="12">
    <source>
        <dbReference type="Proteomes" id="UP000283063"/>
    </source>
</evidence>
<evidence type="ECO:0000256" key="7">
    <source>
        <dbReference type="ARBA" id="ARBA00023136"/>
    </source>
</evidence>